<evidence type="ECO:0000256" key="1">
    <source>
        <dbReference type="ARBA" id="ARBA00002634"/>
    </source>
</evidence>
<reference evidence="20 21" key="1">
    <citation type="journal article" date="2016" name="Nat. Commun.">
        <title>Thousands of microbial genomes shed light on interconnected biogeochemical processes in an aquifer system.</title>
        <authorList>
            <person name="Anantharaman K."/>
            <person name="Brown C.T."/>
            <person name="Hug L.A."/>
            <person name="Sharon I."/>
            <person name="Castelle C.J."/>
            <person name="Probst A.J."/>
            <person name="Thomas B.C."/>
            <person name="Singh A."/>
            <person name="Wilkins M.J."/>
            <person name="Karaoz U."/>
            <person name="Brodie E.L."/>
            <person name="Williams K.H."/>
            <person name="Hubbard S.S."/>
            <person name="Banfield J.F."/>
        </authorList>
    </citation>
    <scope>NUCLEOTIDE SEQUENCE [LARGE SCALE GENOMIC DNA]</scope>
</reference>
<dbReference type="InterPro" id="IPR029026">
    <property type="entry name" value="tRNA_m1G_MTases_N"/>
</dbReference>
<proteinExistence type="inferred from homology"/>
<evidence type="ECO:0000256" key="18">
    <source>
        <dbReference type="SAM" id="MobiDB-lite"/>
    </source>
</evidence>
<dbReference type="Gene3D" id="3.40.1280.10">
    <property type="match status" value="1"/>
</dbReference>
<feature type="binding site" evidence="15 16">
    <location>
        <begin position="133"/>
        <end position="138"/>
    </location>
    <ligand>
        <name>S-adenosyl-L-methionine</name>
        <dbReference type="ChEBI" id="CHEBI:59789"/>
    </ligand>
</feature>
<dbReference type="EC" id="2.1.1.228" evidence="5 15"/>
<keyword evidence="7 15" id="KW-0963">Cytoplasm</keyword>
<dbReference type="AlphaFoldDB" id="A0A1F5NPW0"/>
<evidence type="ECO:0000256" key="6">
    <source>
        <dbReference type="ARBA" id="ARBA00014679"/>
    </source>
</evidence>
<evidence type="ECO:0000256" key="16">
    <source>
        <dbReference type="PIRSR" id="PIRSR000386-1"/>
    </source>
</evidence>
<evidence type="ECO:0000256" key="9">
    <source>
        <dbReference type="ARBA" id="ARBA00022679"/>
    </source>
</evidence>
<evidence type="ECO:0000259" key="19">
    <source>
        <dbReference type="Pfam" id="PF01746"/>
    </source>
</evidence>
<evidence type="ECO:0000256" key="15">
    <source>
        <dbReference type="HAMAP-Rule" id="MF_00605"/>
    </source>
</evidence>
<feature type="domain" description="tRNA methyltransferase TRMD/TRM10-type" evidence="19">
    <location>
        <begin position="1"/>
        <end position="234"/>
    </location>
</feature>
<evidence type="ECO:0000256" key="17">
    <source>
        <dbReference type="RuleBase" id="RU003464"/>
    </source>
</evidence>
<evidence type="ECO:0000256" key="13">
    <source>
        <dbReference type="ARBA" id="ARBA00033392"/>
    </source>
</evidence>
<dbReference type="Pfam" id="PF01746">
    <property type="entry name" value="tRNA_m1G_MT"/>
    <property type="match status" value="1"/>
</dbReference>
<organism evidence="20 21">
    <name type="scientific">Candidatus Doudnabacteria bacterium RIFCSPHIGHO2_01_FULL_45_18</name>
    <dbReference type="NCBI Taxonomy" id="1817823"/>
    <lineage>
        <taxon>Bacteria</taxon>
        <taxon>Candidatus Doudnaibacteriota</taxon>
    </lineage>
</organism>
<evidence type="ECO:0000256" key="2">
    <source>
        <dbReference type="ARBA" id="ARBA00004496"/>
    </source>
</evidence>
<dbReference type="InterPro" id="IPR016009">
    <property type="entry name" value="tRNA_MeTrfase_TRMD/TRM10"/>
</dbReference>
<dbReference type="NCBIfam" id="NF000648">
    <property type="entry name" value="PRK00026.1"/>
    <property type="match status" value="1"/>
</dbReference>
<dbReference type="Gene3D" id="1.10.1270.20">
    <property type="entry name" value="tRNA(m1g37)methyltransferase, domain 2"/>
    <property type="match status" value="1"/>
</dbReference>
<comment type="subcellular location">
    <subcellularLocation>
        <location evidence="2 15 17">Cytoplasm</location>
    </subcellularLocation>
</comment>
<keyword evidence="11 15" id="KW-0819">tRNA processing</keyword>
<dbReference type="GO" id="GO:0002939">
    <property type="term" value="P:tRNA N1-guanine methylation"/>
    <property type="evidence" value="ECO:0007669"/>
    <property type="project" value="TreeGrafter"/>
</dbReference>
<sequence>MKFIILTLFPESFESYFQVSLMARALAKKLIKIEIHNLRDWGEGVHKSVDQRPYGGGAGMVLRVDVMAKALNSLKLKKGKKGQAIILLTPQGKKFDQKLAQKFSKFKTIVLICGRYEGFDERIRSLVDMEVSIGDFVLTGGEIPAMVVLDTVARLVPGVVGKDESLVNESFSEGFLEYPQYTRPEVYSAKGGSASGGKVMRVPKVLLSGNHAKIEHWRKQEALKRTKKRRPDLLVSPPFKGEIKRGSK</sequence>
<dbReference type="HAMAP" id="MF_00605">
    <property type="entry name" value="TrmD"/>
    <property type="match status" value="1"/>
</dbReference>
<dbReference type="PANTHER" id="PTHR46417:SF1">
    <property type="entry name" value="TRNA (GUANINE-N(1)-)-METHYLTRANSFERASE"/>
    <property type="match status" value="1"/>
</dbReference>
<feature type="region of interest" description="Disordered" evidence="18">
    <location>
        <begin position="226"/>
        <end position="248"/>
    </location>
</feature>
<evidence type="ECO:0000256" key="10">
    <source>
        <dbReference type="ARBA" id="ARBA00022691"/>
    </source>
</evidence>
<evidence type="ECO:0000256" key="3">
    <source>
        <dbReference type="ARBA" id="ARBA00007630"/>
    </source>
</evidence>
<dbReference type="InterPro" id="IPR029028">
    <property type="entry name" value="Alpha/beta_knot_MTases"/>
</dbReference>
<comment type="catalytic activity">
    <reaction evidence="14 15 17">
        <text>guanosine(37) in tRNA + S-adenosyl-L-methionine = N(1)-methylguanosine(37) in tRNA + S-adenosyl-L-homocysteine + H(+)</text>
        <dbReference type="Rhea" id="RHEA:36899"/>
        <dbReference type="Rhea" id="RHEA-COMP:10145"/>
        <dbReference type="Rhea" id="RHEA-COMP:10147"/>
        <dbReference type="ChEBI" id="CHEBI:15378"/>
        <dbReference type="ChEBI" id="CHEBI:57856"/>
        <dbReference type="ChEBI" id="CHEBI:59789"/>
        <dbReference type="ChEBI" id="CHEBI:73542"/>
        <dbReference type="ChEBI" id="CHEBI:74269"/>
        <dbReference type="EC" id="2.1.1.228"/>
    </reaction>
</comment>
<dbReference type="NCBIfam" id="TIGR00088">
    <property type="entry name" value="trmD"/>
    <property type="match status" value="1"/>
</dbReference>
<evidence type="ECO:0000256" key="4">
    <source>
        <dbReference type="ARBA" id="ARBA00011738"/>
    </source>
</evidence>
<feature type="binding site" evidence="15 16">
    <location>
        <position position="114"/>
    </location>
    <ligand>
        <name>S-adenosyl-L-methionine</name>
        <dbReference type="ChEBI" id="CHEBI:59789"/>
    </ligand>
</feature>
<evidence type="ECO:0000313" key="20">
    <source>
        <dbReference type="EMBL" id="OGE79727.1"/>
    </source>
</evidence>
<accession>A0A1F5NPW0</accession>
<dbReference type="PIRSF" id="PIRSF000386">
    <property type="entry name" value="tRNA_mtase"/>
    <property type="match status" value="1"/>
</dbReference>
<dbReference type="EMBL" id="MFEJ01000030">
    <property type="protein sequence ID" value="OGE79727.1"/>
    <property type="molecule type" value="Genomic_DNA"/>
</dbReference>
<comment type="function">
    <text evidence="1 15 17">Specifically methylates guanosine-37 in various tRNAs.</text>
</comment>
<protein>
    <recommendedName>
        <fullName evidence="6 15">tRNA (guanine-N(1)-)-methyltransferase</fullName>
        <ecNumber evidence="5 15">2.1.1.228</ecNumber>
    </recommendedName>
    <alternativeName>
        <fullName evidence="12 15">M1G-methyltransferase</fullName>
    </alternativeName>
    <alternativeName>
        <fullName evidence="13 15">tRNA [GM37] methyltransferase</fullName>
    </alternativeName>
</protein>
<gene>
    <name evidence="15" type="primary">trmD</name>
    <name evidence="20" type="ORF">A2660_01560</name>
</gene>
<dbReference type="GO" id="GO:0052906">
    <property type="term" value="F:tRNA (guanine(37)-N1)-methyltransferase activity"/>
    <property type="evidence" value="ECO:0007669"/>
    <property type="project" value="UniProtKB-UniRule"/>
</dbReference>
<evidence type="ECO:0000256" key="8">
    <source>
        <dbReference type="ARBA" id="ARBA00022603"/>
    </source>
</evidence>
<comment type="caution">
    <text evidence="20">The sequence shown here is derived from an EMBL/GenBank/DDBJ whole genome shotgun (WGS) entry which is preliminary data.</text>
</comment>
<evidence type="ECO:0000313" key="21">
    <source>
        <dbReference type="Proteomes" id="UP000176233"/>
    </source>
</evidence>
<dbReference type="FunFam" id="3.40.1280.10:FF:000001">
    <property type="entry name" value="tRNA (guanine-N(1)-)-methyltransferase"/>
    <property type="match status" value="1"/>
</dbReference>
<dbReference type="InterPro" id="IPR002649">
    <property type="entry name" value="tRNA_m1G_MeTrfase_TrmD"/>
</dbReference>
<dbReference type="SUPFAM" id="SSF75217">
    <property type="entry name" value="alpha/beta knot"/>
    <property type="match status" value="1"/>
</dbReference>
<dbReference type="PANTHER" id="PTHR46417">
    <property type="entry name" value="TRNA (GUANINE-N(1)-)-METHYLTRANSFERASE"/>
    <property type="match status" value="1"/>
</dbReference>
<comment type="subunit">
    <text evidence="4 15 17">Homodimer.</text>
</comment>
<dbReference type="InterPro" id="IPR023148">
    <property type="entry name" value="tRNA_m1G_MeTrfase_C_sf"/>
</dbReference>
<evidence type="ECO:0000256" key="7">
    <source>
        <dbReference type="ARBA" id="ARBA00022490"/>
    </source>
</evidence>
<keyword evidence="8 15" id="KW-0489">Methyltransferase</keyword>
<evidence type="ECO:0000256" key="12">
    <source>
        <dbReference type="ARBA" id="ARBA00029736"/>
    </source>
</evidence>
<evidence type="ECO:0000256" key="5">
    <source>
        <dbReference type="ARBA" id="ARBA00012807"/>
    </source>
</evidence>
<dbReference type="GO" id="GO:0005829">
    <property type="term" value="C:cytosol"/>
    <property type="evidence" value="ECO:0007669"/>
    <property type="project" value="TreeGrafter"/>
</dbReference>
<name>A0A1F5NPW0_9BACT</name>
<keyword evidence="9 15" id="KW-0808">Transferase</keyword>
<comment type="similarity">
    <text evidence="3 15 17">Belongs to the RNA methyltransferase TrmD family.</text>
</comment>
<dbReference type="CDD" id="cd18080">
    <property type="entry name" value="TrmD-like"/>
    <property type="match status" value="1"/>
</dbReference>
<keyword evidence="10 15" id="KW-0949">S-adenosyl-L-methionine</keyword>
<evidence type="ECO:0000256" key="11">
    <source>
        <dbReference type="ARBA" id="ARBA00022694"/>
    </source>
</evidence>
<dbReference type="Proteomes" id="UP000176233">
    <property type="component" value="Unassembled WGS sequence"/>
</dbReference>
<evidence type="ECO:0000256" key="14">
    <source>
        <dbReference type="ARBA" id="ARBA00047783"/>
    </source>
</evidence>